<dbReference type="RefSeq" id="WP_194453445.1">
    <property type="nucleotide sequence ID" value="NZ_CP063849.1"/>
</dbReference>
<accession>A0A7S7SPN9</accession>
<organism evidence="1 2">
    <name type="scientific">Paludibaculum fermentans</name>
    <dbReference type="NCBI Taxonomy" id="1473598"/>
    <lineage>
        <taxon>Bacteria</taxon>
        <taxon>Pseudomonadati</taxon>
        <taxon>Acidobacteriota</taxon>
        <taxon>Terriglobia</taxon>
        <taxon>Bryobacterales</taxon>
        <taxon>Bryobacteraceae</taxon>
        <taxon>Paludibaculum</taxon>
    </lineage>
</organism>
<protein>
    <submittedName>
        <fullName evidence="1">Uncharacterized protein</fullName>
    </submittedName>
</protein>
<keyword evidence="2" id="KW-1185">Reference proteome</keyword>
<dbReference type="AlphaFoldDB" id="A0A7S7SPN9"/>
<gene>
    <name evidence="1" type="ORF">IRI77_18165</name>
</gene>
<sequence>MAENPLRGELLVAAAVVEPGIEKALLAFLVEDAMAVEHPPLVVKGAARGIDDGLGFPFGPAPEEGFDVGRHAVDAGIGPGAAAIGGDDGFAGDRARTGGFAGIGPVGGEALL</sequence>
<proteinExistence type="predicted"/>
<evidence type="ECO:0000313" key="1">
    <source>
        <dbReference type="EMBL" id="QOY91791.1"/>
    </source>
</evidence>
<name>A0A7S7SPN9_PALFE</name>
<dbReference type="Proteomes" id="UP000593892">
    <property type="component" value="Chromosome"/>
</dbReference>
<evidence type="ECO:0000313" key="2">
    <source>
        <dbReference type="Proteomes" id="UP000593892"/>
    </source>
</evidence>
<reference evidence="1 2" key="1">
    <citation type="submission" date="2020-10" db="EMBL/GenBank/DDBJ databases">
        <title>Complete genome sequence of Paludibaculum fermentans P105T, a facultatively anaerobic acidobacterium capable of dissimilatory Fe(III) reduction.</title>
        <authorList>
            <person name="Dedysh S.N."/>
            <person name="Beletsky A.V."/>
            <person name="Kulichevskaya I.S."/>
            <person name="Mardanov A.V."/>
            <person name="Ravin N.V."/>
        </authorList>
    </citation>
    <scope>NUCLEOTIDE SEQUENCE [LARGE SCALE GENOMIC DNA]</scope>
    <source>
        <strain evidence="1 2">P105</strain>
    </source>
</reference>
<dbReference type="EMBL" id="CP063849">
    <property type="protein sequence ID" value="QOY91791.1"/>
    <property type="molecule type" value="Genomic_DNA"/>
</dbReference>
<dbReference type="KEGG" id="pfer:IRI77_18165"/>